<keyword evidence="2" id="KW-0808">Transferase</keyword>
<reference evidence="2 3" key="1">
    <citation type="submission" date="2018-05" db="EMBL/GenBank/DDBJ databases">
        <title>Marinilabilia rubrum sp. nov., isolated from saltern sediment.</title>
        <authorList>
            <person name="Zhang R."/>
        </authorList>
    </citation>
    <scope>NUCLEOTIDE SEQUENCE [LARGE SCALE GENOMIC DNA]</scope>
    <source>
        <strain evidence="2 3">WTE16</strain>
    </source>
</reference>
<feature type="domain" description="Methyltransferase" evidence="1">
    <location>
        <begin position="71"/>
        <end position="161"/>
    </location>
</feature>
<protein>
    <submittedName>
        <fullName evidence="2">SAM-dependent methyltransferase</fullName>
    </submittedName>
</protein>
<keyword evidence="3" id="KW-1185">Reference proteome</keyword>
<dbReference type="InterPro" id="IPR029063">
    <property type="entry name" value="SAM-dependent_MTases_sf"/>
</dbReference>
<sequence>MKTSNHRNSSDIDIIGNACRDYFNHPDEDLKIEVWSDIAETDYIPVHYLFRPYTDMPVLEQKALAECRGKVLDIGAGAGSHALWLQERNIEVTALEISPGACEIMKKRGVKEILQEDFFELPESEKYDTLLLLMNGTGIIGSISRMKKFFEKAKSLLKPGGQILVDSSDLRYLFLQDDGSILINLNDKYYGEVEYRMSYKRQKGRRFPWLFIDDQLLEYHANKNSFSFERIAEGEHFDYLARLIEKD</sequence>
<dbReference type="SUPFAM" id="SSF53335">
    <property type="entry name" value="S-adenosyl-L-methionine-dependent methyltransferases"/>
    <property type="match status" value="1"/>
</dbReference>
<dbReference type="RefSeq" id="WP_109266334.1">
    <property type="nucleotide sequence ID" value="NZ_QEWP01000037.1"/>
</dbReference>
<evidence type="ECO:0000259" key="1">
    <source>
        <dbReference type="Pfam" id="PF13649"/>
    </source>
</evidence>
<proteinExistence type="predicted"/>
<name>A0A2U2B396_9BACT</name>
<gene>
    <name evidence="2" type="ORF">DDZ16_20400</name>
</gene>
<dbReference type="Proteomes" id="UP000244956">
    <property type="component" value="Unassembled WGS sequence"/>
</dbReference>
<dbReference type="GO" id="GO:0032259">
    <property type="term" value="P:methylation"/>
    <property type="evidence" value="ECO:0007669"/>
    <property type="project" value="UniProtKB-KW"/>
</dbReference>
<organism evidence="2 3">
    <name type="scientific">Marinilabilia rubra</name>
    <dbReference type="NCBI Taxonomy" id="2162893"/>
    <lineage>
        <taxon>Bacteria</taxon>
        <taxon>Pseudomonadati</taxon>
        <taxon>Bacteroidota</taxon>
        <taxon>Bacteroidia</taxon>
        <taxon>Marinilabiliales</taxon>
        <taxon>Marinilabiliaceae</taxon>
        <taxon>Marinilabilia</taxon>
    </lineage>
</organism>
<dbReference type="EMBL" id="QEWP01000037">
    <property type="protein sequence ID" value="PWD97507.1"/>
    <property type="molecule type" value="Genomic_DNA"/>
</dbReference>
<keyword evidence="2" id="KW-0489">Methyltransferase</keyword>
<dbReference type="InterPro" id="IPR041698">
    <property type="entry name" value="Methyltransf_25"/>
</dbReference>
<accession>A0A2U2B396</accession>
<dbReference type="OrthoDB" id="1143568at2"/>
<evidence type="ECO:0000313" key="3">
    <source>
        <dbReference type="Proteomes" id="UP000244956"/>
    </source>
</evidence>
<comment type="caution">
    <text evidence="2">The sequence shown here is derived from an EMBL/GenBank/DDBJ whole genome shotgun (WGS) entry which is preliminary data.</text>
</comment>
<evidence type="ECO:0000313" key="2">
    <source>
        <dbReference type="EMBL" id="PWD97507.1"/>
    </source>
</evidence>
<dbReference type="Gene3D" id="3.40.50.150">
    <property type="entry name" value="Vaccinia Virus protein VP39"/>
    <property type="match status" value="1"/>
</dbReference>
<dbReference type="AlphaFoldDB" id="A0A2U2B396"/>
<dbReference type="GO" id="GO:0008168">
    <property type="term" value="F:methyltransferase activity"/>
    <property type="evidence" value="ECO:0007669"/>
    <property type="project" value="UniProtKB-KW"/>
</dbReference>
<dbReference type="CDD" id="cd02440">
    <property type="entry name" value="AdoMet_MTases"/>
    <property type="match status" value="1"/>
</dbReference>
<dbReference type="Pfam" id="PF13649">
    <property type="entry name" value="Methyltransf_25"/>
    <property type="match status" value="1"/>
</dbReference>